<organism evidence="2 3">
    <name type="scientific">Plakobranchus ocellatus</name>
    <dbReference type="NCBI Taxonomy" id="259542"/>
    <lineage>
        <taxon>Eukaryota</taxon>
        <taxon>Metazoa</taxon>
        <taxon>Spiralia</taxon>
        <taxon>Lophotrochozoa</taxon>
        <taxon>Mollusca</taxon>
        <taxon>Gastropoda</taxon>
        <taxon>Heterobranchia</taxon>
        <taxon>Euthyneura</taxon>
        <taxon>Panpulmonata</taxon>
        <taxon>Sacoglossa</taxon>
        <taxon>Placobranchoidea</taxon>
        <taxon>Plakobranchidae</taxon>
        <taxon>Plakobranchus</taxon>
    </lineage>
</organism>
<dbReference type="Proteomes" id="UP000735302">
    <property type="component" value="Unassembled WGS sequence"/>
</dbReference>
<accession>A0AAV4CC39</accession>
<evidence type="ECO:0000313" key="3">
    <source>
        <dbReference type="Proteomes" id="UP000735302"/>
    </source>
</evidence>
<gene>
    <name evidence="2" type="ORF">PoB_005553300</name>
</gene>
<evidence type="ECO:0000313" key="2">
    <source>
        <dbReference type="EMBL" id="GFO29028.1"/>
    </source>
</evidence>
<protein>
    <submittedName>
        <fullName evidence="2">Uncharacterized protein</fullName>
    </submittedName>
</protein>
<reference evidence="2 3" key="1">
    <citation type="journal article" date="2021" name="Elife">
        <title>Chloroplast acquisition without the gene transfer in kleptoplastic sea slugs, Plakobranchus ocellatus.</title>
        <authorList>
            <person name="Maeda T."/>
            <person name="Takahashi S."/>
            <person name="Yoshida T."/>
            <person name="Shimamura S."/>
            <person name="Takaki Y."/>
            <person name="Nagai Y."/>
            <person name="Toyoda A."/>
            <person name="Suzuki Y."/>
            <person name="Arimoto A."/>
            <person name="Ishii H."/>
            <person name="Satoh N."/>
            <person name="Nishiyama T."/>
            <person name="Hasebe M."/>
            <person name="Maruyama T."/>
            <person name="Minagawa J."/>
            <person name="Obokata J."/>
            <person name="Shigenobu S."/>
        </authorList>
    </citation>
    <scope>NUCLEOTIDE SEQUENCE [LARGE SCALE GENOMIC DNA]</scope>
</reference>
<comment type="caution">
    <text evidence="2">The sequence shown here is derived from an EMBL/GenBank/DDBJ whole genome shotgun (WGS) entry which is preliminary data.</text>
</comment>
<feature type="signal peptide" evidence="1">
    <location>
        <begin position="1"/>
        <end position="23"/>
    </location>
</feature>
<dbReference type="EMBL" id="BLXT01006100">
    <property type="protein sequence ID" value="GFO29028.1"/>
    <property type="molecule type" value="Genomic_DNA"/>
</dbReference>
<evidence type="ECO:0000256" key="1">
    <source>
        <dbReference type="SAM" id="SignalP"/>
    </source>
</evidence>
<keyword evidence="1" id="KW-0732">Signal</keyword>
<keyword evidence="3" id="KW-1185">Reference proteome</keyword>
<feature type="chain" id="PRO_5043875985" evidence="1">
    <location>
        <begin position="24"/>
        <end position="670"/>
    </location>
</feature>
<name>A0AAV4CC39_9GAST</name>
<dbReference type="AlphaFoldDB" id="A0AAV4CC39"/>
<proteinExistence type="predicted"/>
<sequence length="670" mass="76781">MEVKTCHILLLVVTCAALSHVRGSRIVSAFEGLYERFDIGHRRVQQLKKIVTDLSRQVMLQQFMLEEKTRTDGSSGIKLIRGGFKGLDNYDSNSHTGNYFMAIHDHSNYDRTIGMGEISAVLNGLEFRTRHNDYKLVMPSTTSEEIDAVEDIPYPDVPPEVTSKPSVQAQVVEMQEWFKAFWTQNTTHRNYPKYFRPIVTYLEGAWTLNKNMKESFASDRHSLDASSWFELQEKGRFSAYSGVKESLENLAILPTTIMDVDKSSGRPSYAQWNYRVLGYPIEGDIPLKYLQHADDLASRISRGQTRPEMLEKRSARYKLYRGTEPMKYSLLDELMYTIPGKDNRYKNLSQAMFGEDGMFDFAYPNKNIRLDTGRYHRWYKSAQRDAMGGNNVARSYNDDFCFVAQTTQPSIASMEMTHCKKNTCETKTNRFSYAIPLEIIFLTPLLKWNPYKLKIHQGLDIVNANGRDGSDSNSLAYDGVDSNHYYLTPTEFFSGTFVEGDPADTVRNSVFVRGPDGKRYKTSASGTQIILQSIPGLGRVRCRYPIAPVHGEGSSVWRELNALRDMLNGMVREPPEMVTFEMSSNGDHTHQFNVTYRDFLRLINDRLPLTVVTEEVNGHDHVLEFRFIRINERFQYVSCDGADRCPDGHPRIITMLTNNVFTELPRPNKS</sequence>